<organism evidence="2">
    <name type="scientific">viral metagenome</name>
    <dbReference type="NCBI Taxonomy" id="1070528"/>
    <lineage>
        <taxon>unclassified sequences</taxon>
        <taxon>metagenomes</taxon>
        <taxon>organismal metagenomes</taxon>
    </lineage>
</organism>
<dbReference type="EMBL" id="MN740677">
    <property type="protein sequence ID" value="QHS80309.1"/>
    <property type="molecule type" value="Genomic_DNA"/>
</dbReference>
<dbReference type="AlphaFoldDB" id="A0A6C0AKJ2"/>
<evidence type="ECO:0000256" key="1">
    <source>
        <dbReference type="SAM" id="Phobius"/>
    </source>
</evidence>
<sequence>MKLRSITNKIVSLCVPAQFYLAISALSIIMILTQNLNGQKNYCLGKFKAPCDNKVSAFAMKILYIIVWTFILDYLCRKGYSKVSWLLVLFPFIMMFVIIGSFMLMSIRG</sequence>
<accession>A0A6C0AKJ2</accession>
<feature type="transmembrane region" description="Helical" evidence="1">
    <location>
        <begin position="55"/>
        <end position="76"/>
    </location>
</feature>
<proteinExistence type="predicted"/>
<evidence type="ECO:0000313" key="2">
    <source>
        <dbReference type="EMBL" id="QHS80309.1"/>
    </source>
</evidence>
<name>A0A6C0AKJ2_9ZZZZ</name>
<keyword evidence="1" id="KW-0812">Transmembrane</keyword>
<reference evidence="2" key="1">
    <citation type="journal article" date="2020" name="Nature">
        <title>Giant virus diversity and host interactions through global metagenomics.</title>
        <authorList>
            <person name="Schulz F."/>
            <person name="Roux S."/>
            <person name="Paez-Espino D."/>
            <person name="Jungbluth S."/>
            <person name="Walsh D.A."/>
            <person name="Denef V.J."/>
            <person name="McMahon K.D."/>
            <person name="Konstantinidis K.T."/>
            <person name="Eloe-Fadrosh E.A."/>
            <person name="Kyrpides N.C."/>
            <person name="Woyke T."/>
        </authorList>
    </citation>
    <scope>NUCLEOTIDE SEQUENCE</scope>
    <source>
        <strain evidence="2">GVMAG-S-1039698-54</strain>
    </source>
</reference>
<feature type="transmembrane region" description="Helical" evidence="1">
    <location>
        <begin position="12"/>
        <end position="32"/>
    </location>
</feature>
<keyword evidence="1" id="KW-1133">Transmembrane helix</keyword>
<keyword evidence="1" id="KW-0472">Membrane</keyword>
<protein>
    <submittedName>
        <fullName evidence="2">Uncharacterized protein</fullName>
    </submittedName>
</protein>
<feature type="transmembrane region" description="Helical" evidence="1">
    <location>
        <begin position="83"/>
        <end position="107"/>
    </location>
</feature>